<dbReference type="EMBL" id="JBEHHI010000001">
    <property type="protein sequence ID" value="MEX5727461.1"/>
    <property type="molecule type" value="Genomic_DNA"/>
</dbReference>
<reference evidence="3 4" key="1">
    <citation type="submission" date="2024-06" db="EMBL/GenBank/DDBJ databases">
        <title>Genome of Rhodovulum iodosum, a marine photoferrotroph.</title>
        <authorList>
            <person name="Bianchini G."/>
            <person name="Nikeleit V."/>
            <person name="Kappler A."/>
            <person name="Bryce C."/>
            <person name="Sanchez-Baracaldo P."/>
        </authorList>
    </citation>
    <scope>NUCLEOTIDE SEQUENCE [LARGE SCALE GENOMIC DNA]</scope>
    <source>
        <strain evidence="3 4">UT/N1</strain>
    </source>
</reference>
<evidence type="ECO:0000313" key="3">
    <source>
        <dbReference type="EMBL" id="MEX5727461.1"/>
    </source>
</evidence>
<comment type="caution">
    <text evidence="3">The sequence shown here is derived from an EMBL/GenBank/DDBJ whole genome shotgun (WGS) entry which is preliminary data.</text>
</comment>
<keyword evidence="4" id="KW-1185">Reference proteome</keyword>
<dbReference type="SUPFAM" id="SSF55729">
    <property type="entry name" value="Acyl-CoA N-acyltransferases (Nat)"/>
    <property type="match status" value="1"/>
</dbReference>
<organism evidence="3 4">
    <name type="scientific">Rhodovulum iodosum</name>
    <dbReference type="NCBI Taxonomy" id="68291"/>
    <lineage>
        <taxon>Bacteria</taxon>
        <taxon>Pseudomonadati</taxon>
        <taxon>Pseudomonadota</taxon>
        <taxon>Alphaproteobacteria</taxon>
        <taxon>Rhodobacterales</taxon>
        <taxon>Paracoccaceae</taxon>
        <taxon>Rhodovulum</taxon>
    </lineage>
</organism>
<dbReference type="InterPro" id="IPR016181">
    <property type="entry name" value="Acyl_CoA_acyltransferase"/>
</dbReference>
<evidence type="ECO:0000256" key="1">
    <source>
        <dbReference type="SAM" id="MobiDB-lite"/>
    </source>
</evidence>
<dbReference type="Proteomes" id="UP001560019">
    <property type="component" value="Unassembled WGS sequence"/>
</dbReference>
<name>A0ABV3XQ56_9RHOB</name>
<dbReference type="Pfam" id="PF13302">
    <property type="entry name" value="Acetyltransf_3"/>
    <property type="match status" value="1"/>
</dbReference>
<dbReference type="Gene3D" id="3.40.630.30">
    <property type="match status" value="1"/>
</dbReference>
<gene>
    <name evidence="3" type="ORF">Ga0609869_000814</name>
</gene>
<sequence>MTCPDIPRVDTPRLILRAPVAEDYQLFEATLTSHRARFMGGPLNPYEAWMLFAAEMGHWQINGFGLWTATARDSGEVLGMAGPWQPKGWPEPELAWLLWPRGEVLDIGVEAVAAARDWCYATLGWSTLVSYLAPKDIRAVKLAEALGARPDDTAATVDSRDIVYRHPSPDALRRVGAADPARAARGRLVHPGSGGRHD</sequence>
<proteinExistence type="predicted"/>
<feature type="compositionally biased region" description="Low complexity" evidence="1">
    <location>
        <begin position="174"/>
        <end position="183"/>
    </location>
</feature>
<protein>
    <submittedName>
        <fullName evidence="3">RimJ/RimL family protein N-acetyltransferase</fullName>
    </submittedName>
</protein>
<evidence type="ECO:0000313" key="4">
    <source>
        <dbReference type="Proteomes" id="UP001560019"/>
    </source>
</evidence>
<dbReference type="InterPro" id="IPR000182">
    <property type="entry name" value="GNAT_dom"/>
</dbReference>
<feature type="region of interest" description="Disordered" evidence="1">
    <location>
        <begin position="174"/>
        <end position="198"/>
    </location>
</feature>
<evidence type="ECO:0000259" key="2">
    <source>
        <dbReference type="Pfam" id="PF13302"/>
    </source>
</evidence>
<feature type="domain" description="N-acetyltransferase" evidence="2">
    <location>
        <begin position="13"/>
        <end position="149"/>
    </location>
</feature>
<accession>A0ABV3XQ56</accession>
<dbReference type="RefSeq" id="WP_125407428.1">
    <property type="nucleotide sequence ID" value="NZ_JBEHHI010000001.1"/>
</dbReference>